<comment type="caution">
    <text evidence="1">The sequence shown here is derived from an EMBL/GenBank/DDBJ whole genome shotgun (WGS) entry which is preliminary data.</text>
</comment>
<organism evidence="1 2">
    <name type="scientific">Trichinella nativa</name>
    <dbReference type="NCBI Taxonomy" id="6335"/>
    <lineage>
        <taxon>Eukaryota</taxon>
        <taxon>Metazoa</taxon>
        <taxon>Ecdysozoa</taxon>
        <taxon>Nematoda</taxon>
        <taxon>Enoplea</taxon>
        <taxon>Dorylaimia</taxon>
        <taxon>Trichinellida</taxon>
        <taxon>Trichinellidae</taxon>
        <taxon>Trichinella</taxon>
    </lineage>
</organism>
<evidence type="ECO:0000313" key="1">
    <source>
        <dbReference type="EMBL" id="OUC43522.1"/>
    </source>
</evidence>
<accession>A0A1Y3EEF5</accession>
<dbReference type="Proteomes" id="UP000243006">
    <property type="component" value="Unassembled WGS sequence"/>
</dbReference>
<reference evidence="1 2" key="1">
    <citation type="submission" date="2015-04" db="EMBL/GenBank/DDBJ databases">
        <title>Draft genome of the roundworm Trichinella nativa.</title>
        <authorList>
            <person name="Mitreva M."/>
        </authorList>
    </citation>
    <scope>NUCLEOTIDE SEQUENCE [LARGE SCALE GENOMIC DNA]</scope>
    <source>
        <strain evidence="1 2">ISS45</strain>
    </source>
</reference>
<protein>
    <submittedName>
        <fullName evidence="1">Uncharacterized protein</fullName>
    </submittedName>
</protein>
<evidence type="ECO:0000313" key="2">
    <source>
        <dbReference type="Proteomes" id="UP000243006"/>
    </source>
</evidence>
<name>A0A1Y3EEF5_9BILA</name>
<sequence>MHYYFYLLTLFKLKLPNYGSNSVNTVSLYSWLLFPQNLFRQKLIMFYLESDKSLCPVELNVENCKWTPAATRKREIAEGSSNIQSQPNLGRSAYGSMGGNGGASPVMNSPGTYCIPTATNPCGYWPIPESPTLQSGGSPMPSSPYEGMPTQPVRPMVLPAPVPRPSYGILLSFQKI</sequence>
<proteinExistence type="predicted"/>
<dbReference type="EMBL" id="LVZM01014580">
    <property type="protein sequence ID" value="OUC43522.1"/>
    <property type="molecule type" value="Genomic_DNA"/>
</dbReference>
<gene>
    <name evidence="1" type="ORF">D917_00251</name>
</gene>
<dbReference type="AlphaFoldDB" id="A0A1Y3EEF5"/>